<sequence length="131" mass="13446">MPSSESKTVYSIRVPATSANIGPGYDVMGLALSLYLDITATVDPEARPAHPTNTELSYDGINAGGVSLDPTQNLITKTALYVLRCNGMKAFPAPVSLHIVNNIPLGRGLGSSGAAVVAGVVLANQLAGLNL</sequence>
<proteinExistence type="predicted"/>
<accession>A0ACC1HCB5</accession>
<evidence type="ECO:0000313" key="1">
    <source>
        <dbReference type="EMBL" id="KAJ1672986.1"/>
    </source>
</evidence>
<organism evidence="1 2">
    <name type="scientific">Spiromyces aspiralis</name>
    <dbReference type="NCBI Taxonomy" id="68401"/>
    <lineage>
        <taxon>Eukaryota</taxon>
        <taxon>Fungi</taxon>
        <taxon>Fungi incertae sedis</taxon>
        <taxon>Zoopagomycota</taxon>
        <taxon>Kickxellomycotina</taxon>
        <taxon>Kickxellomycetes</taxon>
        <taxon>Kickxellales</taxon>
        <taxon>Kickxellaceae</taxon>
        <taxon>Spiromyces</taxon>
    </lineage>
</organism>
<feature type="non-terminal residue" evidence="1">
    <location>
        <position position="131"/>
    </location>
</feature>
<evidence type="ECO:0000313" key="2">
    <source>
        <dbReference type="Proteomes" id="UP001145114"/>
    </source>
</evidence>
<dbReference type="EMBL" id="JAMZIH010007544">
    <property type="protein sequence ID" value="KAJ1672986.1"/>
    <property type="molecule type" value="Genomic_DNA"/>
</dbReference>
<gene>
    <name evidence="1" type="primary">THR1_1</name>
    <name evidence="1" type="ORF">EV182_006108</name>
</gene>
<reference evidence="1" key="1">
    <citation type="submission" date="2022-06" db="EMBL/GenBank/DDBJ databases">
        <title>Phylogenomic reconstructions and comparative analyses of Kickxellomycotina fungi.</title>
        <authorList>
            <person name="Reynolds N.K."/>
            <person name="Stajich J.E."/>
            <person name="Barry K."/>
            <person name="Grigoriev I.V."/>
            <person name="Crous P."/>
            <person name="Smith M.E."/>
        </authorList>
    </citation>
    <scope>NUCLEOTIDE SEQUENCE</scope>
    <source>
        <strain evidence="1">RSA 2271</strain>
    </source>
</reference>
<dbReference type="EC" id="2.7.1.39" evidence="1"/>
<protein>
    <submittedName>
        <fullName evidence="1">Trihydroxynaphthalene reductase</fullName>
        <ecNumber evidence="1">2.7.1.39</ecNumber>
    </submittedName>
</protein>
<dbReference type="Proteomes" id="UP001145114">
    <property type="component" value="Unassembled WGS sequence"/>
</dbReference>
<comment type="caution">
    <text evidence="1">The sequence shown here is derived from an EMBL/GenBank/DDBJ whole genome shotgun (WGS) entry which is preliminary data.</text>
</comment>
<keyword evidence="2" id="KW-1185">Reference proteome</keyword>
<keyword evidence="1" id="KW-0808">Transferase</keyword>
<name>A0ACC1HCB5_9FUNG</name>